<dbReference type="InterPro" id="IPR019516">
    <property type="entry name" value="Glomulin/ALF4"/>
</dbReference>
<gene>
    <name evidence="1" type="primary">GLMN</name>
</gene>
<keyword evidence="2" id="KW-1185">Reference proteome</keyword>
<name>A0A8V0ZTQ9_CHICK</name>
<dbReference type="Ensembl" id="ENSGALT00010053464.1">
    <property type="protein sequence ID" value="ENSGALP00010032221.1"/>
    <property type="gene ID" value="ENSGALG00010021980.1"/>
</dbReference>
<organism evidence="1 2">
    <name type="scientific">Gallus gallus</name>
    <name type="common">Chicken</name>
    <dbReference type="NCBI Taxonomy" id="9031"/>
    <lineage>
        <taxon>Eukaryota</taxon>
        <taxon>Metazoa</taxon>
        <taxon>Chordata</taxon>
        <taxon>Craniata</taxon>
        <taxon>Vertebrata</taxon>
        <taxon>Euteleostomi</taxon>
        <taxon>Archelosauria</taxon>
        <taxon>Archosauria</taxon>
        <taxon>Dinosauria</taxon>
        <taxon>Saurischia</taxon>
        <taxon>Theropoda</taxon>
        <taxon>Coelurosauria</taxon>
        <taxon>Aves</taxon>
        <taxon>Neognathae</taxon>
        <taxon>Galloanserae</taxon>
        <taxon>Galliformes</taxon>
        <taxon>Phasianidae</taxon>
        <taxon>Phasianinae</taxon>
        <taxon>Gallus</taxon>
    </lineage>
</organism>
<dbReference type="InterPro" id="IPR013877">
    <property type="entry name" value="YAP-bd/ALF4/Glomulin"/>
</dbReference>
<reference evidence="1" key="2">
    <citation type="submission" date="2025-08" db="UniProtKB">
        <authorList>
            <consortium name="Ensembl"/>
        </authorList>
    </citation>
    <scope>IDENTIFICATION</scope>
    <source>
        <strain evidence="1">broiler</strain>
    </source>
</reference>
<dbReference type="PANTHER" id="PTHR15430:SF1">
    <property type="entry name" value="GLOMULIN"/>
    <property type="match status" value="1"/>
</dbReference>
<evidence type="ECO:0000313" key="1">
    <source>
        <dbReference type="Ensembl" id="ENSGALP00010032221.1"/>
    </source>
</evidence>
<dbReference type="Proteomes" id="UP000000539">
    <property type="component" value="Chromosome 8"/>
</dbReference>
<dbReference type="GeneTree" id="ENSGT00390000018446"/>
<reference evidence="1" key="3">
    <citation type="submission" date="2025-09" db="UniProtKB">
        <authorList>
            <consortium name="Ensembl"/>
        </authorList>
    </citation>
    <scope>IDENTIFICATION</scope>
    <source>
        <strain evidence="1">broiler</strain>
    </source>
</reference>
<dbReference type="Pfam" id="PF08568">
    <property type="entry name" value="Kinetochor_Ybp2"/>
    <property type="match status" value="1"/>
</dbReference>
<sequence>MPEGQTQTIMAVDELQAIIQRCQILEEADFRGEDYNLFQVAGQKCLEDGYAAQLLEVIQNVKNKVIIKNMGWNLISPLVRCILAYKQEDEKRELCLKILDQLVQLCNPKELFLGLLEQIEQTSGEQVCQTIMLLLQPLQTVLLKLQNKKAYSVGLSLAMIMNQLTPLPVPYTKQQIQEDKLGLCQCCNAVVDFAKPFVNEVVKNMEKSSECNDTELKEELLKFCMKSLKYPLLTAQLEELEGIEEHPFRRFAAEIIDILLDMRELMPLVFLHHKSRRSLWENQEFEDIERKNSADSLACLSYLVFVQHFGINCFPMVFSSSYLLQCNMAHIEVLLKRTEESMLSKGLDLFESCLLRMEDNGLLHQYLEFREFINVSQDLVKVMTLCAETDLLQYSDRIMASLNLLRYLVIKDCESDNQTGVWTALAKIEENFLKPLHVGLNMSKAHYEAEIKNKKENRKEAHSSNTICSLTVSGEKMPPMTTEMQLQVLHSALFTFDLIESVLARVEELIEVKVKAVMDENI</sequence>
<evidence type="ECO:0000313" key="2">
    <source>
        <dbReference type="Proteomes" id="UP000000539"/>
    </source>
</evidence>
<reference evidence="1" key="1">
    <citation type="submission" date="2020-11" db="EMBL/GenBank/DDBJ databases">
        <title>Gallus gallus (Chicken) genome, bGalGal1, GRCg7b, maternal haplotype autosomes + Z &amp; W.</title>
        <authorList>
            <person name="Warren W."/>
            <person name="Formenti G."/>
            <person name="Fedrigo O."/>
            <person name="Haase B."/>
            <person name="Mountcastle J."/>
            <person name="Balacco J."/>
            <person name="Tracey A."/>
            <person name="Schneider V."/>
            <person name="Okimoto R."/>
            <person name="Cheng H."/>
            <person name="Hawken R."/>
            <person name="Howe K."/>
            <person name="Jarvis E.D."/>
        </authorList>
    </citation>
    <scope>NUCLEOTIDE SEQUENCE [LARGE SCALE GENOMIC DNA]</scope>
    <source>
        <strain evidence="1">Broiler</strain>
    </source>
</reference>
<protein>
    <submittedName>
        <fullName evidence="1">Glomulin, FKBP associated protein</fullName>
    </submittedName>
</protein>
<accession>A0A8V0ZTQ9</accession>
<dbReference type="OrthoDB" id="619536at2759"/>
<dbReference type="AlphaFoldDB" id="A0A8V0ZTQ9"/>
<proteinExistence type="predicted"/>
<dbReference type="PANTHER" id="PTHR15430">
    <property type="entry name" value="GLOMULIN"/>
    <property type="match status" value="1"/>
</dbReference>